<name>A0ABS2WGU0_9BACL</name>
<evidence type="ECO:0000313" key="6">
    <source>
        <dbReference type="Proteomes" id="UP001177120"/>
    </source>
</evidence>
<comment type="caution">
    <text evidence="5">The sequence shown here is derived from an EMBL/GenBank/DDBJ whole genome shotgun (WGS) entry which is preliminary data.</text>
</comment>
<dbReference type="GO" id="GO:0016787">
    <property type="term" value="F:hydrolase activity"/>
    <property type="evidence" value="ECO:0007669"/>
    <property type="project" value="UniProtKB-KW"/>
</dbReference>
<proteinExistence type="predicted"/>
<dbReference type="NCBIfam" id="TIGR01549">
    <property type="entry name" value="HAD-SF-IA-v1"/>
    <property type="match status" value="1"/>
</dbReference>
<dbReference type="RefSeq" id="WP_205493119.1">
    <property type="nucleotide sequence ID" value="NZ_JAFHAP010000004.1"/>
</dbReference>
<dbReference type="InterPro" id="IPR051400">
    <property type="entry name" value="HAD-like_hydrolase"/>
</dbReference>
<keyword evidence="6" id="KW-1185">Reference proteome</keyword>
<evidence type="ECO:0000256" key="1">
    <source>
        <dbReference type="ARBA" id="ARBA00001946"/>
    </source>
</evidence>
<sequence>MGGSFEHGQMFEDVIPFFTKMKEHGVMGAVLTNGPADGQRNKVAALGLTDDVDNIYISAEIGYSKPAREAFRYVLDDLQLPSSNVWIIGDSLTVDVEVIPSGRDQRNSA</sequence>
<dbReference type="Pfam" id="PF00702">
    <property type="entry name" value="Hydrolase"/>
    <property type="match status" value="1"/>
</dbReference>
<protein>
    <submittedName>
        <fullName evidence="5">HAD-IA family hydrolase</fullName>
    </submittedName>
</protein>
<reference evidence="5" key="1">
    <citation type="journal article" date="2024" name="Int. J. Syst. Evol. Microbiol.">
        <title>Polycladomyces zharkentensis sp. nov., a novel thermophilic cellulose- and starch-degrading member of the Bacillota from a geothermal aquifer in Kazakhstan.</title>
        <authorList>
            <person name="Mashzhan A."/>
            <person name="Kistaubayeva A."/>
            <person name="Javier-Lopez R."/>
            <person name="Bissenova U."/>
            <person name="Bissenbay A."/>
            <person name="Birkeland N.K."/>
        </authorList>
    </citation>
    <scope>NUCLEOTIDE SEQUENCE</scope>
    <source>
        <strain evidence="5">ZKZ2T</strain>
    </source>
</reference>
<keyword evidence="4" id="KW-0460">Magnesium</keyword>
<dbReference type="InterPro" id="IPR023214">
    <property type="entry name" value="HAD_sf"/>
</dbReference>
<organism evidence="5 6">
    <name type="scientific">Polycladomyces zharkentensis</name>
    <dbReference type="NCBI Taxonomy" id="2807616"/>
    <lineage>
        <taxon>Bacteria</taxon>
        <taxon>Bacillati</taxon>
        <taxon>Bacillota</taxon>
        <taxon>Bacilli</taxon>
        <taxon>Bacillales</taxon>
        <taxon>Thermoactinomycetaceae</taxon>
        <taxon>Polycladomyces</taxon>
    </lineage>
</organism>
<comment type="cofactor">
    <cofactor evidence="1">
        <name>Mg(2+)</name>
        <dbReference type="ChEBI" id="CHEBI:18420"/>
    </cofactor>
</comment>
<dbReference type="SUPFAM" id="SSF56784">
    <property type="entry name" value="HAD-like"/>
    <property type="match status" value="1"/>
</dbReference>
<dbReference type="InterPro" id="IPR006439">
    <property type="entry name" value="HAD-SF_hydro_IA"/>
</dbReference>
<accession>A0ABS2WGU0</accession>
<evidence type="ECO:0000256" key="3">
    <source>
        <dbReference type="ARBA" id="ARBA00022801"/>
    </source>
</evidence>
<evidence type="ECO:0000256" key="2">
    <source>
        <dbReference type="ARBA" id="ARBA00022723"/>
    </source>
</evidence>
<keyword evidence="2" id="KW-0479">Metal-binding</keyword>
<dbReference type="PANTHER" id="PTHR46470:SF2">
    <property type="entry name" value="GLYCERALDEHYDE 3-PHOSPHATE PHOSPHATASE"/>
    <property type="match status" value="1"/>
</dbReference>
<evidence type="ECO:0000313" key="5">
    <source>
        <dbReference type="EMBL" id="MBN2908742.1"/>
    </source>
</evidence>
<evidence type="ECO:0000256" key="4">
    <source>
        <dbReference type="ARBA" id="ARBA00022842"/>
    </source>
</evidence>
<dbReference type="Gene3D" id="3.40.50.1000">
    <property type="entry name" value="HAD superfamily/HAD-like"/>
    <property type="match status" value="1"/>
</dbReference>
<dbReference type="PANTHER" id="PTHR46470">
    <property type="entry name" value="N-ACYLNEURAMINATE-9-PHOSPHATASE"/>
    <property type="match status" value="1"/>
</dbReference>
<dbReference type="InterPro" id="IPR036412">
    <property type="entry name" value="HAD-like_sf"/>
</dbReference>
<keyword evidence="3 5" id="KW-0378">Hydrolase</keyword>
<dbReference type="Proteomes" id="UP001177120">
    <property type="component" value="Unassembled WGS sequence"/>
</dbReference>
<dbReference type="EMBL" id="JAFHAP010000004">
    <property type="protein sequence ID" value="MBN2908742.1"/>
    <property type="molecule type" value="Genomic_DNA"/>
</dbReference>
<gene>
    <name evidence="5" type="ORF">JQC72_04300</name>
</gene>